<dbReference type="InterPro" id="IPR036890">
    <property type="entry name" value="HATPase_C_sf"/>
</dbReference>
<dbReference type="EMBL" id="JAEQMY010000018">
    <property type="protein sequence ID" value="MBL0405149.1"/>
    <property type="molecule type" value="Genomic_DNA"/>
</dbReference>
<dbReference type="GO" id="GO:0007165">
    <property type="term" value="P:signal transduction"/>
    <property type="evidence" value="ECO:0007669"/>
    <property type="project" value="InterPro"/>
</dbReference>
<feature type="transmembrane region" description="Helical" evidence="18">
    <location>
        <begin position="277"/>
        <end position="298"/>
    </location>
</feature>
<keyword evidence="13" id="KW-0418">Kinase</keyword>
<evidence type="ECO:0000256" key="2">
    <source>
        <dbReference type="ARBA" id="ARBA00004370"/>
    </source>
</evidence>
<keyword evidence="18" id="KW-1133">Transmembrane helix</keyword>
<dbReference type="CDD" id="cd12915">
    <property type="entry name" value="PDC2_DGC_like"/>
    <property type="match status" value="1"/>
</dbReference>
<dbReference type="InterPro" id="IPR001610">
    <property type="entry name" value="PAC"/>
</dbReference>
<keyword evidence="10" id="KW-0808">Transferase</keyword>
<evidence type="ECO:0000256" key="7">
    <source>
        <dbReference type="ARBA" id="ARBA00022606"/>
    </source>
</evidence>
<reference evidence="22" key="1">
    <citation type="submission" date="2021-01" db="EMBL/GenBank/DDBJ databases">
        <title>Microvirga sp.</title>
        <authorList>
            <person name="Kim M.K."/>
        </authorList>
    </citation>
    <scope>NUCLEOTIDE SEQUENCE</scope>
    <source>
        <strain evidence="22">5420S-16</strain>
    </source>
</reference>
<sequence length="679" mass="73499">MGARPRLASVRSRLILLALALLIPALAAAGIIVYAGYRHDRQEVEKHLQETARALSLVVDRQFGQLEALIWALSTSPQLLEKDYAEFDARARAAIRLPDTWIVVADERGQVVNTLLPPGSSLPVIESKDHRRGLTAGQIRISNLFTGFMARQPAVGVDAVVLTKDGSELYVNINMLASTVSSILADQGLPPDWIGAIVDRNGTVVARSRDADRFVGKPATSENVERVRAGLRQGVFESISLDGVPTLLALSRSPGSGWSTIVAVPRSEITAAPWHSALYLAGAGGLLLTLGAMMAWLVGRSIADPVEGLGILAQRLGRGEPITVPASGLAEIERVGSALAAASMELQEREAALRTSEARLRATHENAAVGIAEVDREGRFISVNETRCKLTGHTREELIGRHFAHATEAGSLDHDLELFAKQVAGELDTYTTESQFRRKNGSSGWARVSSTALRDASGGFLHAVRVVEDITERRAADRRQKLLIDELNHRVKNTLATVQSLAWQSNRSGISPQMAQERFQERLLALSRTHNLLNETHWEGASLRTILETELGPYMTAPSRIGISGPDVQLAPKQAVVLGMAFHELATNAVKYGALSTSSGKVNVDWAIDGWDSGTVMTVDWCELGGPVVEREPSPGFGSRLLRQTITRELAGQLDMRFEREGACCTIKIPIGLPDQQAA</sequence>
<dbReference type="Proteomes" id="UP000605848">
    <property type="component" value="Unassembled WGS sequence"/>
</dbReference>
<evidence type="ECO:0000256" key="10">
    <source>
        <dbReference type="ARBA" id="ARBA00022679"/>
    </source>
</evidence>
<dbReference type="SUPFAM" id="SSF55785">
    <property type="entry name" value="PYP-like sensor domain (PAS domain)"/>
    <property type="match status" value="1"/>
</dbReference>
<dbReference type="PROSITE" id="PS50112">
    <property type="entry name" value="PAS"/>
    <property type="match status" value="1"/>
</dbReference>
<evidence type="ECO:0000256" key="9">
    <source>
        <dbReference type="ARBA" id="ARBA00022643"/>
    </source>
</evidence>
<dbReference type="InterPro" id="IPR003660">
    <property type="entry name" value="HAMP_dom"/>
</dbReference>
<dbReference type="Gene3D" id="3.30.450.20">
    <property type="entry name" value="PAS domain"/>
    <property type="match status" value="3"/>
</dbReference>
<evidence type="ECO:0000256" key="11">
    <source>
        <dbReference type="ARBA" id="ARBA00022737"/>
    </source>
</evidence>
<evidence type="ECO:0000256" key="14">
    <source>
        <dbReference type="ARBA" id="ARBA00022840"/>
    </source>
</evidence>
<dbReference type="GO" id="GO:0004673">
    <property type="term" value="F:protein histidine kinase activity"/>
    <property type="evidence" value="ECO:0007669"/>
    <property type="project" value="UniProtKB-EC"/>
</dbReference>
<keyword evidence="6" id="KW-0597">Phosphoprotein</keyword>
<keyword evidence="8" id="KW-0285">Flavoprotein</keyword>
<keyword evidence="17" id="KW-0675">Receptor</keyword>
<dbReference type="PROSITE" id="PS50885">
    <property type="entry name" value="HAMP"/>
    <property type="match status" value="1"/>
</dbReference>
<dbReference type="InterPro" id="IPR000014">
    <property type="entry name" value="PAS"/>
</dbReference>
<dbReference type="Gene3D" id="3.30.565.10">
    <property type="entry name" value="Histidine kinase-like ATPase, C-terminal domain"/>
    <property type="match status" value="1"/>
</dbReference>
<dbReference type="SMART" id="SM00086">
    <property type="entry name" value="PAC"/>
    <property type="match status" value="1"/>
</dbReference>
<dbReference type="GO" id="GO:0016020">
    <property type="term" value="C:membrane"/>
    <property type="evidence" value="ECO:0007669"/>
    <property type="project" value="UniProtKB-SubCell"/>
</dbReference>
<evidence type="ECO:0000256" key="15">
    <source>
        <dbReference type="ARBA" id="ARBA00022991"/>
    </source>
</evidence>
<dbReference type="PANTHER" id="PTHR41523:SF7">
    <property type="entry name" value="HISTIDINE KINASE"/>
    <property type="match status" value="1"/>
</dbReference>
<feature type="domain" description="PAC" evidence="20">
    <location>
        <begin position="430"/>
        <end position="482"/>
    </location>
</feature>
<evidence type="ECO:0000259" key="19">
    <source>
        <dbReference type="PROSITE" id="PS50112"/>
    </source>
</evidence>
<dbReference type="EC" id="2.7.13.3" evidence="3"/>
<dbReference type="GO" id="GO:0009881">
    <property type="term" value="F:photoreceptor activity"/>
    <property type="evidence" value="ECO:0007669"/>
    <property type="project" value="UniProtKB-KW"/>
</dbReference>
<evidence type="ECO:0000313" key="23">
    <source>
        <dbReference type="Proteomes" id="UP000605848"/>
    </source>
</evidence>
<keyword evidence="18" id="KW-0812">Transmembrane</keyword>
<comment type="subcellular location">
    <subcellularLocation>
        <location evidence="2">Membrane</location>
    </subcellularLocation>
</comment>
<proteinExistence type="predicted"/>
<evidence type="ECO:0000256" key="4">
    <source>
        <dbReference type="ARBA" id="ARBA00021740"/>
    </source>
</evidence>
<gene>
    <name evidence="22" type="ORF">JKG68_14345</name>
</gene>
<evidence type="ECO:0000256" key="6">
    <source>
        <dbReference type="ARBA" id="ARBA00022553"/>
    </source>
</evidence>
<feature type="domain" description="PAS" evidence="19">
    <location>
        <begin position="356"/>
        <end position="401"/>
    </location>
</feature>
<feature type="domain" description="HAMP" evidence="21">
    <location>
        <begin position="300"/>
        <end position="351"/>
    </location>
</feature>
<evidence type="ECO:0000256" key="12">
    <source>
        <dbReference type="ARBA" id="ARBA00022741"/>
    </source>
</evidence>
<evidence type="ECO:0000256" key="17">
    <source>
        <dbReference type="ARBA" id="ARBA00023170"/>
    </source>
</evidence>
<keyword evidence="16" id="KW-0843">Virulence</keyword>
<evidence type="ECO:0000256" key="18">
    <source>
        <dbReference type="SAM" id="Phobius"/>
    </source>
</evidence>
<keyword evidence="5" id="KW-0600">Photoreceptor protein</keyword>
<dbReference type="RefSeq" id="WP_202060605.1">
    <property type="nucleotide sequence ID" value="NZ_JAEQMY010000018.1"/>
</dbReference>
<dbReference type="PROSITE" id="PS50113">
    <property type="entry name" value="PAC"/>
    <property type="match status" value="1"/>
</dbReference>
<evidence type="ECO:0000256" key="8">
    <source>
        <dbReference type="ARBA" id="ARBA00022630"/>
    </source>
</evidence>
<protein>
    <recommendedName>
        <fullName evidence="4">Blue-light-activated histidine kinase</fullName>
        <ecNumber evidence="3">2.7.13.3</ecNumber>
    </recommendedName>
</protein>
<accession>A0A937CY81</accession>
<evidence type="ECO:0000259" key="20">
    <source>
        <dbReference type="PROSITE" id="PS50113"/>
    </source>
</evidence>
<evidence type="ECO:0000256" key="1">
    <source>
        <dbReference type="ARBA" id="ARBA00000085"/>
    </source>
</evidence>
<dbReference type="SMART" id="SM00911">
    <property type="entry name" value="HWE_HK"/>
    <property type="match status" value="1"/>
</dbReference>
<organism evidence="22 23">
    <name type="scientific">Microvirga aerilata</name>
    <dbReference type="NCBI Taxonomy" id="670292"/>
    <lineage>
        <taxon>Bacteria</taxon>
        <taxon>Pseudomonadati</taxon>
        <taxon>Pseudomonadota</taxon>
        <taxon>Alphaproteobacteria</taxon>
        <taxon>Hyphomicrobiales</taxon>
        <taxon>Methylobacteriaceae</taxon>
        <taxon>Microvirga</taxon>
    </lineage>
</organism>
<dbReference type="InterPro" id="IPR000700">
    <property type="entry name" value="PAS-assoc_C"/>
</dbReference>
<dbReference type="GO" id="GO:0005524">
    <property type="term" value="F:ATP binding"/>
    <property type="evidence" value="ECO:0007669"/>
    <property type="project" value="UniProtKB-KW"/>
</dbReference>
<name>A0A937CY81_9HYPH</name>
<evidence type="ECO:0000313" key="22">
    <source>
        <dbReference type="EMBL" id="MBL0405149.1"/>
    </source>
</evidence>
<keyword evidence="14" id="KW-0067">ATP-binding</keyword>
<dbReference type="Pfam" id="PF08448">
    <property type="entry name" value="PAS_4"/>
    <property type="match status" value="1"/>
</dbReference>
<dbReference type="InterPro" id="IPR011102">
    <property type="entry name" value="Sig_transdc_His_kinase_HWE"/>
</dbReference>
<keyword evidence="12" id="KW-0547">Nucleotide-binding</keyword>
<dbReference type="PANTHER" id="PTHR41523">
    <property type="entry name" value="TWO-COMPONENT SYSTEM SENSOR PROTEIN"/>
    <property type="match status" value="1"/>
</dbReference>
<keyword evidence="11" id="KW-0677">Repeat</keyword>
<dbReference type="InterPro" id="IPR013656">
    <property type="entry name" value="PAS_4"/>
</dbReference>
<dbReference type="AlphaFoldDB" id="A0A937CY81"/>
<keyword evidence="23" id="KW-1185">Reference proteome</keyword>
<evidence type="ECO:0000256" key="3">
    <source>
        <dbReference type="ARBA" id="ARBA00012438"/>
    </source>
</evidence>
<evidence type="ECO:0000259" key="21">
    <source>
        <dbReference type="PROSITE" id="PS50885"/>
    </source>
</evidence>
<comment type="catalytic activity">
    <reaction evidence="1">
        <text>ATP + protein L-histidine = ADP + protein N-phospho-L-histidine.</text>
        <dbReference type="EC" id="2.7.13.3"/>
    </reaction>
</comment>
<dbReference type="NCBIfam" id="TIGR00229">
    <property type="entry name" value="sensory_box"/>
    <property type="match status" value="1"/>
</dbReference>
<evidence type="ECO:0000256" key="13">
    <source>
        <dbReference type="ARBA" id="ARBA00022777"/>
    </source>
</evidence>
<dbReference type="SMART" id="SM00091">
    <property type="entry name" value="PAS"/>
    <property type="match status" value="1"/>
</dbReference>
<dbReference type="CDD" id="cd00130">
    <property type="entry name" value="PAS"/>
    <property type="match status" value="1"/>
</dbReference>
<keyword evidence="9" id="KW-0288">FMN</keyword>
<keyword evidence="7" id="KW-0716">Sensory transduction</keyword>
<evidence type="ECO:0000256" key="16">
    <source>
        <dbReference type="ARBA" id="ARBA00023026"/>
    </source>
</evidence>
<keyword evidence="18" id="KW-0472">Membrane</keyword>
<evidence type="ECO:0000256" key="5">
    <source>
        <dbReference type="ARBA" id="ARBA00022543"/>
    </source>
</evidence>
<comment type="caution">
    <text evidence="22">The sequence shown here is derived from an EMBL/GenBank/DDBJ whole genome shotgun (WGS) entry which is preliminary data.</text>
</comment>
<keyword evidence="15" id="KW-0157">Chromophore</keyword>
<dbReference type="Pfam" id="PF07536">
    <property type="entry name" value="HWE_HK"/>
    <property type="match status" value="1"/>
</dbReference>
<dbReference type="InterPro" id="IPR035965">
    <property type="entry name" value="PAS-like_dom_sf"/>
</dbReference>